<proteinExistence type="predicted"/>
<evidence type="ECO:0000313" key="3">
    <source>
        <dbReference type="EMBL" id="JAE05520.1"/>
    </source>
</evidence>
<reference evidence="3" key="1">
    <citation type="submission" date="2014-09" db="EMBL/GenBank/DDBJ databases">
        <authorList>
            <person name="Magalhaes I.L.F."/>
            <person name="Oliveira U."/>
            <person name="Santos F.R."/>
            <person name="Vidigal T.H.D.A."/>
            <person name="Brescovit A.D."/>
            <person name="Santos A.J."/>
        </authorList>
    </citation>
    <scope>NUCLEOTIDE SEQUENCE</scope>
    <source>
        <tissue evidence="3">Shoot tissue taken approximately 20 cm above the soil surface</tissue>
    </source>
</reference>
<dbReference type="Pfam" id="PF22936">
    <property type="entry name" value="Pol_BBD"/>
    <property type="match status" value="1"/>
</dbReference>
<accession>A0A0A9EXN0</accession>
<protein>
    <recommendedName>
        <fullName evidence="2">Retrovirus-related Pol polyprotein from transposon TNT 1-94-like beta-barrel domain-containing protein</fullName>
    </recommendedName>
</protein>
<feature type="compositionally biased region" description="Pro residues" evidence="1">
    <location>
        <begin position="16"/>
        <end position="25"/>
    </location>
</feature>
<dbReference type="AlphaFoldDB" id="A0A0A9EXN0"/>
<feature type="domain" description="Retrovirus-related Pol polyprotein from transposon TNT 1-94-like beta-barrel" evidence="2">
    <location>
        <begin position="274"/>
        <end position="345"/>
    </location>
</feature>
<dbReference type="InterPro" id="IPR054722">
    <property type="entry name" value="PolX-like_BBD"/>
</dbReference>
<sequence length="390" mass="43567">MASLVAPPVDREGRPPFTPLAPPPQGSFAIRPHRRPLFLPIPRWRFPVFPSVEDPVPPSSLDRMISATMDSVFGFDSGPYVSRELLIEQAKLFSQAFDAVHFGRPIEVPSSCGNNITMLKKLLLTTHANGMEKYDMKELWYPHFAVIDPSSYRFLEVKAFGPLLAEEKAVLYDDLDKISLLSMNFNAHKKTMHNCHDHNLRNYSLLELQFVPGLPSIRLCTKALVEPFHGIESLNACFNWCVGEHDGNTWVLPTERPLGPGANSSSGFAVTFLWLDSGCTHHVVCDYRLLVNCRAPPAGKNVRIADGSLMPVRAVGTIEIQGFWIPEVYYVPGAILNLISPGQLAVHHKINSSLDADSCVLWTGQHIDLVGEGIRDERRGLYRLTFLYVP</sequence>
<dbReference type="EMBL" id="GBRH01192376">
    <property type="protein sequence ID" value="JAE05520.1"/>
    <property type="molecule type" value="Transcribed_RNA"/>
</dbReference>
<organism evidence="3">
    <name type="scientific">Arundo donax</name>
    <name type="common">Giant reed</name>
    <name type="synonym">Donax arundinaceus</name>
    <dbReference type="NCBI Taxonomy" id="35708"/>
    <lineage>
        <taxon>Eukaryota</taxon>
        <taxon>Viridiplantae</taxon>
        <taxon>Streptophyta</taxon>
        <taxon>Embryophyta</taxon>
        <taxon>Tracheophyta</taxon>
        <taxon>Spermatophyta</taxon>
        <taxon>Magnoliopsida</taxon>
        <taxon>Liliopsida</taxon>
        <taxon>Poales</taxon>
        <taxon>Poaceae</taxon>
        <taxon>PACMAD clade</taxon>
        <taxon>Arundinoideae</taxon>
        <taxon>Arundineae</taxon>
        <taxon>Arundo</taxon>
    </lineage>
</organism>
<evidence type="ECO:0000259" key="2">
    <source>
        <dbReference type="Pfam" id="PF22936"/>
    </source>
</evidence>
<feature type="region of interest" description="Disordered" evidence="1">
    <location>
        <begin position="1"/>
        <end position="25"/>
    </location>
</feature>
<evidence type="ECO:0000256" key="1">
    <source>
        <dbReference type="SAM" id="MobiDB-lite"/>
    </source>
</evidence>
<reference evidence="3" key="2">
    <citation type="journal article" date="2015" name="Data Brief">
        <title>Shoot transcriptome of the giant reed, Arundo donax.</title>
        <authorList>
            <person name="Barrero R.A."/>
            <person name="Guerrero F.D."/>
            <person name="Moolhuijzen P."/>
            <person name="Goolsby J.A."/>
            <person name="Tidwell J."/>
            <person name="Bellgard S.E."/>
            <person name="Bellgard M.I."/>
        </authorList>
    </citation>
    <scope>NUCLEOTIDE SEQUENCE</scope>
    <source>
        <tissue evidence="3">Shoot tissue taken approximately 20 cm above the soil surface</tissue>
    </source>
</reference>
<name>A0A0A9EXN0_ARUDO</name>